<name>A0ABP5TYC9_9ACTN</name>
<dbReference type="InterPro" id="IPR043472">
    <property type="entry name" value="Macro_dom-like"/>
</dbReference>
<reference evidence="4" key="1">
    <citation type="journal article" date="2019" name="Int. J. Syst. Evol. Microbiol.">
        <title>The Global Catalogue of Microorganisms (GCM) 10K type strain sequencing project: providing services to taxonomists for standard genome sequencing and annotation.</title>
        <authorList>
            <consortium name="The Broad Institute Genomics Platform"/>
            <consortium name="The Broad Institute Genome Sequencing Center for Infectious Disease"/>
            <person name="Wu L."/>
            <person name="Ma J."/>
        </authorList>
    </citation>
    <scope>NUCLEOTIDE SEQUENCE [LARGE SCALE GENOMIC DNA]</scope>
    <source>
        <strain evidence="4">JCM 4316</strain>
    </source>
</reference>
<gene>
    <name evidence="3" type="ORF">GCM10010246_60840</name>
</gene>
<dbReference type="SUPFAM" id="SSF52949">
    <property type="entry name" value="Macro domain-like"/>
    <property type="match status" value="1"/>
</dbReference>
<dbReference type="RefSeq" id="WP_346177554.1">
    <property type="nucleotide sequence ID" value="NZ_BAAASD010000033.1"/>
</dbReference>
<evidence type="ECO:0000313" key="4">
    <source>
        <dbReference type="Proteomes" id="UP001500253"/>
    </source>
</evidence>
<dbReference type="InterPro" id="IPR002589">
    <property type="entry name" value="Macro_dom"/>
</dbReference>
<dbReference type="PROSITE" id="PS51154">
    <property type="entry name" value="MACRO"/>
    <property type="match status" value="1"/>
</dbReference>
<sequence length="422" mass="43670">MIQEPLPSTPPAYDQLLDELKNIRRPGLAGLRGTDRPALRAAAVAGGFCEGPDDAPAGIEALLKEAVRRLGEKDLLGRAAAHTFGLLPDRRGAPAADRRKMAAGVYGVTPERFRRHQEPQVIQQLAEAVLTVLREPPPAPARQTAPGGPPPSGGAVGAVGAVGAAGAGGTGGAVGAGGQDTQGGAGGRGRQGGAEGAGGVGGAGGAAGQVGQEPPLRVDSVPVDARSTVTVHVSPIELLRDIEVLVSSENVYLEMSKTFRPTVSGALRLAAAVRDPAGEIVDDVLTRELAAWLRAHGRPGLPVRPGTVVPTSSGALAARGVRRIYHAAVATPQDDTYEVRPESIARAVSACFALARTERDRYRPELSSICFPLLGAGRGGLSPAVSATWLRWAIRDELARDARWRVHLVVRTRDIAEAVGAL</sequence>
<comment type="caution">
    <text evidence="3">The sequence shown here is derived from an EMBL/GenBank/DDBJ whole genome shotgun (WGS) entry which is preliminary data.</text>
</comment>
<evidence type="ECO:0000259" key="2">
    <source>
        <dbReference type="PROSITE" id="PS51154"/>
    </source>
</evidence>
<evidence type="ECO:0000313" key="3">
    <source>
        <dbReference type="EMBL" id="GAA2361811.1"/>
    </source>
</evidence>
<protein>
    <recommendedName>
        <fullName evidence="2">Macro domain-containing protein</fullName>
    </recommendedName>
</protein>
<feature type="region of interest" description="Disordered" evidence="1">
    <location>
        <begin position="137"/>
        <end position="157"/>
    </location>
</feature>
<feature type="compositionally biased region" description="Gly residues" evidence="1">
    <location>
        <begin position="173"/>
        <end position="208"/>
    </location>
</feature>
<feature type="domain" description="Macro" evidence="2">
    <location>
        <begin position="218"/>
        <end position="422"/>
    </location>
</feature>
<feature type="region of interest" description="Disordered" evidence="1">
    <location>
        <begin position="173"/>
        <end position="217"/>
    </location>
</feature>
<dbReference type="Proteomes" id="UP001500253">
    <property type="component" value="Unassembled WGS sequence"/>
</dbReference>
<dbReference type="Gene3D" id="3.40.220.10">
    <property type="entry name" value="Leucine Aminopeptidase, subunit E, domain 1"/>
    <property type="match status" value="1"/>
</dbReference>
<evidence type="ECO:0000256" key="1">
    <source>
        <dbReference type="SAM" id="MobiDB-lite"/>
    </source>
</evidence>
<accession>A0ABP5TYC9</accession>
<organism evidence="3 4">
    <name type="scientific">Streptomyces cuspidosporus</name>
    <dbReference type="NCBI Taxonomy" id="66882"/>
    <lineage>
        <taxon>Bacteria</taxon>
        <taxon>Bacillati</taxon>
        <taxon>Actinomycetota</taxon>
        <taxon>Actinomycetes</taxon>
        <taxon>Kitasatosporales</taxon>
        <taxon>Streptomycetaceae</taxon>
        <taxon>Streptomyces</taxon>
    </lineage>
</organism>
<dbReference type="EMBL" id="BAAASD010000033">
    <property type="protein sequence ID" value="GAA2361811.1"/>
    <property type="molecule type" value="Genomic_DNA"/>
</dbReference>
<proteinExistence type="predicted"/>
<dbReference type="Pfam" id="PF01661">
    <property type="entry name" value="Macro"/>
    <property type="match status" value="1"/>
</dbReference>
<keyword evidence="4" id="KW-1185">Reference proteome</keyword>